<dbReference type="Proteomes" id="UP000037109">
    <property type="component" value="Unassembled WGS sequence"/>
</dbReference>
<evidence type="ECO:0000313" key="2">
    <source>
        <dbReference type="Proteomes" id="UP000037109"/>
    </source>
</evidence>
<gene>
    <name evidence="1" type="ORF">AF332_10575</name>
</gene>
<dbReference type="EMBL" id="LGUF01000007">
    <property type="protein sequence ID" value="KON87217.1"/>
    <property type="molecule type" value="Genomic_DNA"/>
</dbReference>
<reference evidence="2" key="1">
    <citation type="submission" date="2015-07" db="EMBL/GenBank/DDBJ databases">
        <title>Fjat-10036 dsm4.</title>
        <authorList>
            <person name="Liu B."/>
            <person name="Wang J."/>
            <person name="Zhu Y."/>
            <person name="Liu G."/>
            <person name="Chen Q."/>
            <person name="Chen Z."/>
            <person name="Lan J."/>
            <person name="Che J."/>
            <person name="Ge C."/>
            <person name="Shi H."/>
            <person name="Pan Z."/>
            <person name="Liu X."/>
        </authorList>
    </citation>
    <scope>NUCLEOTIDE SEQUENCE [LARGE SCALE GENOMIC DNA]</scope>
    <source>
        <strain evidence="2">DSM 4</strain>
    </source>
</reference>
<evidence type="ECO:0000313" key="1">
    <source>
        <dbReference type="EMBL" id="KON87217.1"/>
    </source>
</evidence>
<sequence>MAAFKFLLYSTACHPGKNPVSAAEILEELFICGYFSTVLNVSFCPHKKMFSKGQPYLFFEYFRLFKKCLFTNFLQKKVFVKQEGL</sequence>
<keyword evidence="2" id="KW-1185">Reference proteome</keyword>
<name>A0A0M0GCE9_SPOGL</name>
<organism evidence="1 2">
    <name type="scientific">Sporosarcina globispora</name>
    <name type="common">Bacillus globisporus</name>
    <dbReference type="NCBI Taxonomy" id="1459"/>
    <lineage>
        <taxon>Bacteria</taxon>
        <taxon>Bacillati</taxon>
        <taxon>Bacillota</taxon>
        <taxon>Bacilli</taxon>
        <taxon>Bacillales</taxon>
        <taxon>Caryophanaceae</taxon>
        <taxon>Sporosarcina</taxon>
    </lineage>
</organism>
<protein>
    <submittedName>
        <fullName evidence="1">Uncharacterized protein</fullName>
    </submittedName>
</protein>
<proteinExistence type="predicted"/>
<dbReference type="STRING" id="1459.AF332_10575"/>
<dbReference type="PATRIC" id="fig|1459.3.peg.2252"/>
<accession>A0A0M0GCE9</accession>
<comment type="caution">
    <text evidence="1">The sequence shown here is derived from an EMBL/GenBank/DDBJ whole genome shotgun (WGS) entry which is preliminary data.</text>
</comment>
<dbReference type="AlphaFoldDB" id="A0A0M0GCE9"/>